<proteinExistence type="predicted"/>
<accession>A0A9P3GPD6</accession>
<dbReference type="Proteomes" id="UP000703269">
    <property type="component" value="Unassembled WGS sequence"/>
</dbReference>
<dbReference type="AlphaFoldDB" id="A0A9P3GPD6"/>
<reference evidence="1 2" key="1">
    <citation type="submission" date="2021-08" db="EMBL/GenBank/DDBJ databases">
        <title>Draft Genome Sequence of Phanerochaete sordida strain YK-624.</title>
        <authorList>
            <person name="Mori T."/>
            <person name="Dohra H."/>
            <person name="Suzuki T."/>
            <person name="Kawagishi H."/>
            <person name="Hirai H."/>
        </authorList>
    </citation>
    <scope>NUCLEOTIDE SEQUENCE [LARGE SCALE GENOMIC DNA]</scope>
    <source>
        <strain evidence="1 2">YK-624</strain>
    </source>
</reference>
<name>A0A9P3GPD6_9APHY</name>
<dbReference type="EMBL" id="BPQB01000093">
    <property type="protein sequence ID" value="GJE98721.1"/>
    <property type="molecule type" value="Genomic_DNA"/>
</dbReference>
<evidence type="ECO:0000313" key="2">
    <source>
        <dbReference type="Proteomes" id="UP000703269"/>
    </source>
</evidence>
<evidence type="ECO:0000313" key="1">
    <source>
        <dbReference type="EMBL" id="GJE98721.1"/>
    </source>
</evidence>
<protein>
    <submittedName>
        <fullName evidence="1">Uncharacterized protein</fullName>
    </submittedName>
</protein>
<sequence>MLQLPPELLSDILTYVLDTHPRPSDVLCVHSCVYGPGSHVLYSRLRFTSVRQLSRFSRDHAPLPCAPQVIAVQLPGAGENLDVFRHLRGVLQRCMQRVETSEQPASLPLELLSLRLNSHTHDPHIEEIHHALVLANPRTFVWLGPDPGHHFSTAIVPPATPHLFRAMSTWTRAAHITLTNIAFPTSTSLPRAPLDPSAPLLPAPPALRTLHIGQATFLPPAAVAALVCAAAPRLQRVRLVDAYVESIWGPRLRRGDVEAALAGLGRAADADSDAAARERVRRVVRCEVQNERIMGGDRAEGLRVLE</sequence>
<comment type="caution">
    <text evidence="1">The sequence shown here is derived from an EMBL/GenBank/DDBJ whole genome shotgun (WGS) entry which is preliminary data.</text>
</comment>
<dbReference type="OrthoDB" id="2587912at2759"/>
<organism evidence="1 2">
    <name type="scientific">Phanerochaete sordida</name>
    <dbReference type="NCBI Taxonomy" id="48140"/>
    <lineage>
        <taxon>Eukaryota</taxon>
        <taxon>Fungi</taxon>
        <taxon>Dikarya</taxon>
        <taxon>Basidiomycota</taxon>
        <taxon>Agaricomycotina</taxon>
        <taxon>Agaricomycetes</taxon>
        <taxon>Polyporales</taxon>
        <taxon>Phanerochaetaceae</taxon>
        <taxon>Phanerochaete</taxon>
    </lineage>
</organism>
<gene>
    <name evidence="1" type="ORF">PsYK624_149560</name>
</gene>
<keyword evidence="2" id="KW-1185">Reference proteome</keyword>